<accession>A0A8H5M7G4</accession>
<proteinExistence type="predicted"/>
<dbReference type="Proteomes" id="UP000565441">
    <property type="component" value="Unassembled WGS sequence"/>
</dbReference>
<dbReference type="EMBL" id="JAACJP010000006">
    <property type="protein sequence ID" value="KAF5383678.1"/>
    <property type="molecule type" value="Genomic_DNA"/>
</dbReference>
<dbReference type="AlphaFoldDB" id="A0A8H5M7G4"/>
<evidence type="ECO:0000313" key="1">
    <source>
        <dbReference type="EMBL" id="KAF5383678.1"/>
    </source>
</evidence>
<comment type="caution">
    <text evidence="1">The sequence shown here is derived from an EMBL/GenBank/DDBJ whole genome shotgun (WGS) entry which is preliminary data.</text>
</comment>
<dbReference type="OrthoDB" id="2955614at2759"/>
<reference evidence="1 2" key="1">
    <citation type="journal article" date="2020" name="ISME J.">
        <title>Uncovering the hidden diversity of litter-decomposition mechanisms in mushroom-forming fungi.</title>
        <authorList>
            <person name="Floudas D."/>
            <person name="Bentzer J."/>
            <person name="Ahren D."/>
            <person name="Johansson T."/>
            <person name="Persson P."/>
            <person name="Tunlid A."/>
        </authorList>
    </citation>
    <scope>NUCLEOTIDE SEQUENCE [LARGE SCALE GENOMIC DNA]</scope>
    <source>
        <strain evidence="1 2">CBS 661.87</strain>
    </source>
</reference>
<evidence type="ECO:0000313" key="2">
    <source>
        <dbReference type="Proteomes" id="UP000565441"/>
    </source>
</evidence>
<gene>
    <name evidence="1" type="ORF">D9615_003644</name>
</gene>
<name>A0A8H5M7G4_9AGAR</name>
<protein>
    <submittedName>
        <fullName evidence="1">Uncharacterized protein</fullName>
    </submittedName>
</protein>
<organism evidence="1 2">
    <name type="scientific">Tricholomella constricta</name>
    <dbReference type="NCBI Taxonomy" id="117010"/>
    <lineage>
        <taxon>Eukaryota</taxon>
        <taxon>Fungi</taxon>
        <taxon>Dikarya</taxon>
        <taxon>Basidiomycota</taxon>
        <taxon>Agaricomycotina</taxon>
        <taxon>Agaricomycetes</taxon>
        <taxon>Agaricomycetidae</taxon>
        <taxon>Agaricales</taxon>
        <taxon>Tricholomatineae</taxon>
        <taxon>Lyophyllaceae</taxon>
        <taxon>Tricholomella</taxon>
    </lineage>
</organism>
<sequence length="151" mass="16914">MSVPTFPPGNNYPEPGRSYVFTQYGTNQAFTLSGGEHIWMQPYSSTNQDQVFLCGRVAATNKLGFVNKPTNRRILRNQFEDVRAWPQNNSSVWESFSFEPLRDGGFRMSSMIGDKESAVRRVDEAGSWFTINSNHANSSPLIVGVTIVNSL</sequence>
<keyword evidence="2" id="KW-1185">Reference proteome</keyword>